<protein>
    <submittedName>
        <fullName evidence="2">Uncharacterized protein</fullName>
    </submittedName>
</protein>
<evidence type="ECO:0000313" key="2">
    <source>
        <dbReference type="EMBL" id="CAH3114761.1"/>
    </source>
</evidence>
<comment type="caution">
    <text evidence="2">The sequence shown here is derived from an EMBL/GenBank/DDBJ whole genome shotgun (WGS) entry which is preliminary data.</text>
</comment>
<name>A0ABN8NQL1_9CNID</name>
<proteinExistence type="predicted"/>
<feature type="region of interest" description="Disordered" evidence="1">
    <location>
        <begin position="62"/>
        <end position="98"/>
    </location>
</feature>
<evidence type="ECO:0000313" key="3">
    <source>
        <dbReference type="Proteomes" id="UP001159405"/>
    </source>
</evidence>
<accession>A0ABN8NQL1</accession>
<feature type="region of interest" description="Disordered" evidence="1">
    <location>
        <begin position="26"/>
        <end position="45"/>
    </location>
</feature>
<dbReference type="Proteomes" id="UP001159405">
    <property type="component" value="Unassembled WGS sequence"/>
</dbReference>
<dbReference type="EMBL" id="CALNXK010000027">
    <property type="protein sequence ID" value="CAH3114761.1"/>
    <property type="molecule type" value="Genomic_DNA"/>
</dbReference>
<sequence length="98" mass="11264">MSITEGKSKTQPFMLQGHWREYLKPHSRDLSENHPSQEPMGPCSSERVSWLKIKRLKKKILGSLSGNRGRPAAPEVSLRVANKSVRETNRRGKQREKK</sequence>
<organism evidence="2 3">
    <name type="scientific">Porites lobata</name>
    <dbReference type="NCBI Taxonomy" id="104759"/>
    <lineage>
        <taxon>Eukaryota</taxon>
        <taxon>Metazoa</taxon>
        <taxon>Cnidaria</taxon>
        <taxon>Anthozoa</taxon>
        <taxon>Hexacorallia</taxon>
        <taxon>Scleractinia</taxon>
        <taxon>Fungiina</taxon>
        <taxon>Poritidae</taxon>
        <taxon>Porites</taxon>
    </lineage>
</organism>
<evidence type="ECO:0000256" key="1">
    <source>
        <dbReference type="SAM" id="MobiDB-lite"/>
    </source>
</evidence>
<keyword evidence="3" id="KW-1185">Reference proteome</keyword>
<gene>
    <name evidence="2" type="ORF">PLOB_00023073</name>
</gene>
<reference evidence="2 3" key="1">
    <citation type="submission" date="2022-05" db="EMBL/GenBank/DDBJ databases">
        <authorList>
            <consortium name="Genoscope - CEA"/>
            <person name="William W."/>
        </authorList>
    </citation>
    <scope>NUCLEOTIDE SEQUENCE [LARGE SCALE GENOMIC DNA]</scope>
</reference>